<reference evidence="5" key="1">
    <citation type="submission" date="2020-05" db="EMBL/GenBank/DDBJ databases">
        <authorList>
            <person name="Chiriac C."/>
            <person name="Salcher M."/>
            <person name="Ghai R."/>
            <person name="Kavagutti S V."/>
        </authorList>
    </citation>
    <scope>NUCLEOTIDE SEQUENCE</scope>
</reference>
<evidence type="ECO:0000313" key="6">
    <source>
        <dbReference type="EMBL" id="CAB5025328.1"/>
    </source>
</evidence>
<protein>
    <submittedName>
        <fullName evidence="5">Unannotated protein</fullName>
    </submittedName>
</protein>
<dbReference type="Pfam" id="PF13193">
    <property type="entry name" value="AMP-binding_C"/>
    <property type="match status" value="1"/>
</dbReference>
<dbReference type="PANTHER" id="PTHR43201">
    <property type="entry name" value="ACYL-COA SYNTHETASE"/>
    <property type="match status" value="1"/>
</dbReference>
<organism evidence="5">
    <name type="scientific">freshwater metagenome</name>
    <dbReference type="NCBI Taxonomy" id="449393"/>
    <lineage>
        <taxon>unclassified sequences</taxon>
        <taxon>metagenomes</taxon>
        <taxon>ecological metagenomes</taxon>
    </lineage>
</organism>
<gene>
    <name evidence="5" type="ORF">UFOPK3773_01273</name>
    <name evidence="6" type="ORF">UFOPK3992_01955</name>
</gene>
<dbReference type="EMBL" id="CAFBNF010000144">
    <property type="protein sequence ID" value="CAB4948570.1"/>
    <property type="molecule type" value="Genomic_DNA"/>
</dbReference>
<evidence type="ECO:0000256" key="2">
    <source>
        <dbReference type="ARBA" id="ARBA00022598"/>
    </source>
</evidence>
<dbReference type="GO" id="GO:0031956">
    <property type="term" value="F:medium-chain fatty acid-CoA ligase activity"/>
    <property type="evidence" value="ECO:0007669"/>
    <property type="project" value="TreeGrafter"/>
</dbReference>
<dbReference type="InterPro" id="IPR025110">
    <property type="entry name" value="AMP-bd_C"/>
</dbReference>
<name>A0A6J7JY46_9ZZZZ</name>
<sequence>MVHTVADVLAATARRTPDGVALVHAGAHITWAALDTRVSAFAHGARERGLRAGDRVALVLANRTEFVVAHYGAIRAGLVSVPINPQLTSHELAQRTHDTAPSLVICDASSEVAVREALMTNQIGTSGVIAVGSPGWGDLIRPDRVAVPATAPAPESIALLMFTAGTDGRARAAMLSHRAMLAAVEQFGALDPQPLAHDDTMLLSLPLVDPQALNGLLGLAVSVGATVVLERRLDPDDAFSLLEREGVSVVAAAPSLFTDWTSRPEVVQALRGVRLIASGQAAMSPAVSSQLLTLTGQRVWEGYGMVEATALITSTSGLPSSAGSVGRALPGIELRVLDVDGDDVDEGDPGEVMVRGTTLFSGFWPDGVNGPGPDGWFDTRDVAYLDDDGDLHLVDRRHDLIVVNGFPVYPREVESVIAMLDAVAECAVVGVDHPSSGQAVMALVVAVPDSALSADEVLVHCSVRLARFKRPTIVEFVDQLPHVASGAIERHRLRSLR</sequence>
<dbReference type="Gene3D" id="3.40.50.12780">
    <property type="entry name" value="N-terminal domain of ligase-like"/>
    <property type="match status" value="1"/>
</dbReference>
<dbReference type="PANTHER" id="PTHR43201:SF5">
    <property type="entry name" value="MEDIUM-CHAIN ACYL-COA LIGASE ACSF2, MITOCHONDRIAL"/>
    <property type="match status" value="1"/>
</dbReference>
<dbReference type="InterPro" id="IPR045851">
    <property type="entry name" value="AMP-bd_C_sf"/>
</dbReference>
<dbReference type="Gene3D" id="3.30.300.30">
    <property type="match status" value="1"/>
</dbReference>
<evidence type="ECO:0000256" key="1">
    <source>
        <dbReference type="ARBA" id="ARBA00006432"/>
    </source>
</evidence>
<dbReference type="SUPFAM" id="SSF56801">
    <property type="entry name" value="Acetyl-CoA synthetase-like"/>
    <property type="match status" value="1"/>
</dbReference>
<evidence type="ECO:0000259" key="4">
    <source>
        <dbReference type="Pfam" id="PF13193"/>
    </source>
</evidence>
<feature type="domain" description="AMP-binding enzyme C-terminal" evidence="4">
    <location>
        <begin position="412"/>
        <end position="486"/>
    </location>
</feature>
<proteinExistence type="inferred from homology"/>
<dbReference type="InterPro" id="IPR042099">
    <property type="entry name" value="ANL_N_sf"/>
</dbReference>
<keyword evidence="2" id="KW-0436">Ligase</keyword>
<dbReference type="AlphaFoldDB" id="A0A6J7JY46"/>
<evidence type="ECO:0000259" key="3">
    <source>
        <dbReference type="Pfam" id="PF00501"/>
    </source>
</evidence>
<feature type="domain" description="AMP-dependent synthetase/ligase" evidence="3">
    <location>
        <begin position="10"/>
        <end position="364"/>
    </location>
</feature>
<dbReference type="EMBL" id="CAFBOZ010000356">
    <property type="protein sequence ID" value="CAB5025328.1"/>
    <property type="molecule type" value="Genomic_DNA"/>
</dbReference>
<dbReference type="InterPro" id="IPR000873">
    <property type="entry name" value="AMP-dep_synth/lig_dom"/>
</dbReference>
<dbReference type="Pfam" id="PF00501">
    <property type="entry name" value="AMP-binding"/>
    <property type="match status" value="1"/>
</dbReference>
<accession>A0A6J7JY46</accession>
<comment type="similarity">
    <text evidence="1">Belongs to the ATP-dependent AMP-binding enzyme family.</text>
</comment>
<dbReference type="GO" id="GO:0006631">
    <property type="term" value="P:fatty acid metabolic process"/>
    <property type="evidence" value="ECO:0007669"/>
    <property type="project" value="TreeGrafter"/>
</dbReference>
<evidence type="ECO:0000313" key="5">
    <source>
        <dbReference type="EMBL" id="CAB4948570.1"/>
    </source>
</evidence>